<proteinExistence type="predicted"/>
<evidence type="ECO:0000313" key="1">
    <source>
        <dbReference type="EMBL" id="KAJ3836602.1"/>
    </source>
</evidence>
<dbReference type="Proteomes" id="UP001163846">
    <property type="component" value="Unassembled WGS sequence"/>
</dbReference>
<organism evidence="1 2">
    <name type="scientific">Lentinula raphanica</name>
    <dbReference type="NCBI Taxonomy" id="153919"/>
    <lineage>
        <taxon>Eukaryota</taxon>
        <taxon>Fungi</taxon>
        <taxon>Dikarya</taxon>
        <taxon>Basidiomycota</taxon>
        <taxon>Agaricomycotina</taxon>
        <taxon>Agaricomycetes</taxon>
        <taxon>Agaricomycetidae</taxon>
        <taxon>Agaricales</taxon>
        <taxon>Marasmiineae</taxon>
        <taxon>Omphalotaceae</taxon>
        <taxon>Lentinula</taxon>
    </lineage>
</organism>
<name>A0AA38P5A6_9AGAR</name>
<dbReference type="EMBL" id="MU806308">
    <property type="protein sequence ID" value="KAJ3836602.1"/>
    <property type="molecule type" value="Genomic_DNA"/>
</dbReference>
<reference evidence="1" key="1">
    <citation type="submission" date="2022-08" db="EMBL/GenBank/DDBJ databases">
        <authorList>
            <consortium name="DOE Joint Genome Institute"/>
            <person name="Min B."/>
            <person name="Riley R."/>
            <person name="Sierra-Patev S."/>
            <person name="Naranjo-Ortiz M."/>
            <person name="Looney B."/>
            <person name="Konkel Z."/>
            <person name="Slot J.C."/>
            <person name="Sakamoto Y."/>
            <person name="Steenwyk J.L."/>
            <person name="Rokas A."/>
            <person name="Carro J."/>
            <person name="Camarero S."/>
            <person name="Ferreira P."/>
            <person name="Molpeceres G."/>
            <person name="Ruiz-Duenas F.J."/>
            <person name="Serrano A."/>
            <person name="Henrissat B."/>
            <person name="Drula E."/>
            <person name="Hughes K.W."/>
            <person name="Mata J.L."/>
            <person name="Ishikawa N.K."/>
            <person name="Vargas-Isla R."/>
            <person name="Ushijima S."/>
            <person name="Smith C.A."/>
            <person name="Ahrendt S."/>
            <person name="Andreopoulos W."/>
            <person name="He G."/>
            <person name="Labutti K."/>
            <person name="Lipzen A."/>
            <person name="Ng V."/>
            <person name="Sandor L."/>
            <person name="Barry K."/>
            <person name="Martinez A.T."/>
            <person name="Xiao Y."/>
            <person name="Gibbons J.G."/>
            <person name="Terashima K."/>
            <person name="Hibbett D.S."/>
            <person name="Grigoriev I.V."/>
        </authorList>
    </citation>
    <scope>NUCLEOTIDE SEQUENCE</scope>
    <source>
        <strain evidence="1">TFB9207</strain>
    </source>
</reference>
<accession>A0AA38P5A6</accession>
<protein>
    <submittedName>
        <fullName evidence="1">Uncharacterized protein</fullName>
    </submittedName>
</protein>
<dbReference type="AlphaFoldDB" id="A0AA38P5A6"/>
<evidence type="ECO:0000313" key="2">
    <source>
        <dbReference type="Proteomes" id="UP001163846"/>
    </source>
</evidence>
<comment type="caution">
    <text evidence="1">The sequence shown here is derived from an EMBL/GenBank/DDBJ whole genome shotgun (WGS) entry which is preliminary data.</text>
</comment>
<gene>
    <name evidence="1" type="ORF">F5878DRAFT_662845</name>
</gene>
<sequence>MHFQPSRRLAHPYRRSVSQTRLEHLCRRPVSHIRLAHPYRTHIRIADPSRRPVSNICIADPSRTSVSQTRLAHLYRTSVSQTGLAHLYRRPVSQGMGGVGVVTPEMLERRTRPGGVFDMMIKNKIGCNKTSLALIDYGVHFKKVRGWKDSEEFIGLDGKELVVNVFGEIAEGFLAHPAGSYPTYGEDGAIGDNQRPKFQLPLQEPTSCPPKLKAIYHNTLSTLQDVIHRDYETTGQSKTKSWLGSSQDNGDIDRVYVTSPSLFKASPDYRADNIKVKVDIDGINNSANRSASSSTCK</sequence>
<keyword evidence="2" id="KW-1185">Reference proteome</keyword>